<reference evidence="2 3" key="1">
    <citation type="submission" date="2018-02" db="EMBL/GenBank/DDBJ databases">
        <title>Discovery of a pederin family compound in a non-symbiotic bloom-forming cyanobacterium.</title>
        <authorList>
            <person name="Kust A."/>
            <person name="Mares J."/>
            <person name="Jokela J."/>
            <person name="Urajova P."/>
            <person name="Hajek J."/>
            <person name="Saurav K."/>
            <person name="Voracova K."/>
            <person name="Fewer D.P."/>
            <person name="Haapaniemi E."/>
            <person name="Permi P."/>
            <person name="Rehakova K."/>
            <person name="Sivonen K."/>
            <person name="Hrouzek P."/>
        </authorList>
    </citation>
    <scope>NUCLEOTIDE SEQUENCE [LARGE SCALE GENOMIC DNA]</scope>
    <source>
        <strain evidence="2 3">CHARLIE-1</strain>
    </source>
</reference>
<name>A0A2S6CZX7_9CYAN</name>
<gene>
    <name evidence="2" type="ORF">CUN59_00390</name>
</gene>
<dbReference type="GO" id="GO:0003677">
    <property type="term" value="F:DNA binding"/>
    <property type="evidence" value="ECO:0007669"/>
    <property type="project" value="InterPro"/>
</dbReference>
<dbReference type="SUPFAM" id="SSF47413">
    <property type="entry name" value="lambda repressor-like DNA-binding domains"/>
    <property type="match status" value="1"/>
</dbReference>
<protein>
    <recommendedName>
        <fullName evidence="1">HTH cro/C1-type domain-containing protein</fullName>
    </recommendedName>
</protein>
<dbReference type="Proteomes" id="UP000239589">
    <property type="component" value="Unassembled WGS sequence"/>
</dbReference>
<organism evidence="2 3">
    <name type="scientific">Cuspidothrix issatschenkoi CHARLIE-1</name>
    <dbReference type="NCBI Taxonomy" id="2052836"/>
    <lineage>
        <taxon>Bacteria</taxon>
        <taxon>Bacillati</taxon>
        <taxon>Cyanobacteriota</taxon>
        <taxon>Cyanophyceae</taxon>
        <taxon>Nostocales</taxon>
        <taxon>Aphanizomenonaceae</taxon>
        <taxon>Cuspidothrix</taxon>
    </lineage>
</organism>
<sequence>MKKKLVNTLKKFIETTNERRLAEHLRKFGSDAGFEQFTAYRVSKDTKISLNTIYYLCNEEAKIPSERTLKKICEFYLVQPGELLMLVDDSD</sequence>
<evidence type="ECO:0000313" key="2">
    <source>
        <dbReference type="EMBL" id="PPJ65259.1"/>
    </source>
</evidence>
<dbReference type="EMBL" id="PGEM01000003">
    <property type="protein sequence ID" value="PPJ65259.1"/>
    <property type="molecule type" value="Genomic_DNA"/>
</dbReference>
<dbReference type="InterPro" id="IPR010982">
    <property type="entry name" value="Lambda_DNA-bd_dom_sf"/>
</dbReference>
<keyword evidence="3" id="KW-1185">Reference proteome</keyword>
<feature type="domain" description="HTH cro/C1-type" evidence="1">
    <location>
        <begin position="37"/>
        <end position="89"/>
    </location>
</feature>
<comment type="caution">
    <text evidence="2">The sequence shown here is derived from an EMBL/GenBank/DDBJ whole genome shotgun (WGS) entry which is preliminary data.</text>
</comment>
<dbReference type="OrthoDB" id="489455at2"/>
<proteinExistence type="predicted"/>
<evidence type="ECO:0000313" key="3">
    <source>
        <dbReference type="Proteomes" id="UP000239589"/>
    </source>
</evidence>
<dbReference type="InterPro" id="IPR001387">
    <property type="entry name" value="Cro/C1-type_HTH"/>
</dbReference>
<dbReference type="RefSeq" id="WP_104385975.1">
    <property type="nucleotide sequence ID" value="NZ_PGEM01000003.1"/>
</dbReference>
<evidence type="ECO:0000259" key="1">
    <source>
        <dbReference type="Pfam" id="PF13443"/>
    </source>
</evidence>
<dbReference type="AlphaFoldDB" id="A0A2S6CZX7"/>
<accession>A0A2S6CZX7</accession>
<dbReference type="Pfam" id="PF13443">
    <property type="entry name" value="HTH_26"/>
    <property type="match status" value="1"/>
</dbReference>